<feature type="transmembrane region" description="Helical" evidence="1">
    <location>
        <begin position="74"/>
        <end position="91"/>
    </location>
</feature>
<feature type="transmembrane region" description="Helical" evidence="1">
    <location>
        <begin position="12"/>
        <end position="31"/>
    </location>
</feature>
<evidence type="ECO:0000313" key="2">
    <source>
        <dbReference type="EMBL" id="CAA9561099.1"/>
    </source>
</evidence>
<protein>
    <submittedName>
        <fullName evidence="2">Uncharacterized protein</fullName>
    </submittedName>
</protein>
<name>A0A6J4UUS6_9BACT</name>
<keyword evidence="1" id="KW-1133">Transmembrane helix</keyword>
<accession>A0A6J4UUS6</accession>
<proteinExistence type="predicted"/>
<dbReference type="AlphaFoldDB" id="A0A6J4UUS6"/>
<dbReference type="EMBL" id="CADCWK010000172">
    <property type="protein sequence ID" value="CAA9561099.1"/>
    <property type="molecule type" value="Genomic_DNA"/>
</dbReference>
<organism evidence="2">
    <name type="scientific">uncultured Thermomicrobiales bacterium</name>
    <dbReference type="NCBI Taxonomy" id="1645740"/>
    <lineage>
        <taxon>Bacteria</taxon>
        <taxon>Pseudomonadati</taxon>
        <taxon>Thermomicrobiota</taxon>
        <taxon>Thermomicrobia</taxon>
        <taxon>Thermomicrobiales</taxon>
        <taxon>environmental samples</taxon>
    </lineage>
</organism>
<evidence type="ECO:0000256" key="1">
    <source>
        <dbReference type="SAM" id="Phobius"/>
    </source>
</evidence>
<feature type="transmembrane region" description="Helical" evidence="1">
    <location>
        <begin position="43"/>
        <end position="62"/>
    </location>
</feature>
<keyword evidence="1" id="KW-0472">Membrane</keyword>
<reference evidence="2" key="1">
    <citation type="submission" date="2020-02" db="EMBL/GenBank/DDBJ databases">
        <authorList>
            <person name="Meier V. D."/>
        </authorList>
    </citation>
    <scope>NUCLEOTIDE SEQUENCE</scope>
    <source>
        <strain evidence="2">AVDCRST_MAG33</strain>
    </source>
</reference>
<feature type="transmembrane region" description="Helical" evidence="1">
    <location>
        <begin position="98"/>
        <end position="119"/>
    </location>
</feature>
<gene>
    <name evidence="2" type="ORF">AVDCRST_MAG33-1674</name>
</gene>
<keyword evidence="1" id="KW-0812">Transmembrane</keyword>
<sequence>MDTLILIHDRLSNAVIFFMLVVGAWGFVSYLRGEELAGSLGGSFVIGQGLLMVQAALGVVLLVQGGRALESLHYVYGTVMILLLPFAYTFVRDRYPRPGLLLCSTAALFIGALAFRAIVTGG</sequence>